<proteinExistence type="predicted"/>
<keyword evidence="2" id="KW-1185">Reference proteome</keyword>
<dbReference type="Proteomes" id="UP000175989">
    <property type="component" value="Unassembled WGS sequence"/>
</dbReference>
<evidence type="ECO:0000313" key="1">
    <source>
        <dbReference type="EMBL" id="OFA09064.1"/>
    </source>
</evidence>
<name>A0A1E7X7E9_9BURK</name>
<reference evidence="2" key="1">
    <citation type="journal article" date="2016" name="Front. Microbiol.">
        <title>Molecular Keys to the Janthinobacterium and Duganella spp. Interaction with the Plant Pathogen Fusarium graminearum.</title>
        <authorList>
            <person name="Haack F.S."/>
            <person name="Poehlein A."/>
            <person name="Kroger C."/>
            <person name="Voigt C.A."/>
            <person name="Piepenbring M."/>
            <person name="Bode H.B."/>
            <person name="Daniel R."/>
            <person name="Schafer W."/>
            <person name="Streit W.R."/>
        </authorList>
    </citation>
    <scope>NUCLEOTIDE SEQUENCE [LARGE SCALE GENOMIC DNA]</scope>
    <source>
        <strain evidence="2">T54</strain>
    </source>
</reference>
<comment type="caution">
    <text evidence="1">The sequence shown here is derived from an EMBL/GenBank/DDBJ whole genome shotgun (WGS) entry which is preliminary data.</text>
</comment>
<gene>
    <name evidence="1" type="ORF">DUPY_02240</name>
</gene>
<evidence type="ECO:0000313" key="2">
    <source>
        <dbReference type="Proteomes" id="UP000175989"/>
    </source>
</evidence>
<dbReference type="AlphaFoldDB" id="A0A1E7X7E9"/>
<dbReference type="EMBL" id="LROM01000022">
    <property type="protein sequence ID" value="OFA09064.1"/>
    <property type="molecule type" value="Genomic_DNA"/>
</dbReference>
<sequence length="53" mass="5463">MQRKGELIARNPLLIQKTMADKLSDKFAVIIAPPPADGGFVGASLLGGAKAGE</sequence>
<organism evidence="1 2">
    <name type="scientific">Duganella phyllosphaerae</name>
    <dbReference type="NCBI Taxonomy" id="762836"/>
    <lineage>
        <taxon>Bacteria</taxon>
        <taxon>Pseudomonadati</taxon>
        <taxon>Pseudomonadota</taxon>
        <taxon>Betaproteobacteria</taxon>
        <taxon>Burkholderiales</taxon>
        <taxon>Oxalobacteraceae</taxon>
        <taxon>Telluria group</taxon>
        <taxon>Duganella</taxon>
    </lineage>
</organism>
<protein>
    <submittedName>
        <fullName evidence="1">Uncharacterized protein</fullName>
    </submittedName>
</protein>
<accession>A0A1E7X7E9</accession>